<organism evidence="1 2">
    <name type="scientific">Gossypium gossypioides</name>
    <name type="common">Mexican cotton</name>
    <name type="synonym">Selera gossypioides</name>
    <dbReference type="NCBI Taxonomy" id="34282"/>
    <lineage>
        <taxon>Eukaryota</taxon>
        <taxon>Viridiplantae</taxon>
        <taxon>Streptophyta</taxon>
        <taxon>Embryophyta</taxon>
        <taxon>Tracheophyta</taxon>
        <taxon>Spermatophyta</taxon>
        <taxon>Magnoliopsida</taxon>
        <taxon>eudicotyledons</taxon>
        <taxon>Gunneridae</taxon>
        <taxon>Pentapetalae</taxon>
        <taxon>rosids</taxon>
        <taxon>malvids</taxon>
        <taxon>Malvales</taxon>
        <taxon>Malvaceae</taxon>
        <taxon>Malvoideae</taxon>
        <taxon>Gossypium</taxon>
    </lineage>
</organism>
<sequence>MGGIFDRLMKHWNKELRQ</sequence>
<dbReference type="OrthoDB" id="1711136at2759"/>
<protein>
    <submittedName>
        <fullName evidence="1">Uncharacterized protein</fullName>
    </submittedName>
</protein>
<dbReference type="EMBL" id="JABEZY010000001">
    <property type="protein sequence ID" value="MBA0732907.1"/>
    <property type="molecule type" value="Genomic_DNA"/>
</dbReference>
<dbReference type="Proteomes" id="UP000593579">
    <property type="component" value="Unassembled WGS sequence"/>
</dbReference>
<evidence type="ECO:0000313" key="2">
    <source>
        <dbReference type="Proteomes" id="UP000593579"/>
    </source>
</evidence>
<keyword evidence="2" id="KW-1185">Reference proteome</keyword>
<reference evidence="1 2" key="1">
    <citation type="journal article" date="2019" name="Genome Biol. Evol.">
        <title>Insights into the evolution of the New World diploid cottons (Gossypium, subgenus Houzingenia) based on genome sequencing.</title>
        <authorList>
            <person name="Grover C.E."/>
            <person name="Arick M.A. 2nd"/>
            <person name="Thrash A."/>
            <person name="Conover J.L."/>
            <person name="Sanders W.S."/>
            <person name="Peterson D.G."/>
            <person name="Frelichowski J.E."/>
            <person name="Scheffler J.A."/>
            <person name="Scheffler B.E."/>
            <person name="Wendel J.F."/>
        </authorList>
    </citation>
    <scope>NUCLEOTIDE SEQUENCE [LARGE SCALE GENOMIC DNA]</scope>
    <source>
        <strain evidence="1">5</strain>
        <tissue evidence="1">Leaf</tissue>
    </source>
</reference>
<comment type="caution">
    <text evidence="1">The sequence shown here is derived from an EMBL/GenBank/DDBJ whole genome shotgun (WGS) entry which is preliminary data.</text>
</comment>
<proteinExistence type="predicted"/>
<dbReference type="AlphaFoldDB" id="A0A7J9B980"/>
<accession>A0A7J9B980</accession>
<evidence type="ECO:0000313" key="1">
    <source>
        <dbReference type="EMBL" id="MBA0732907.1"/>
    </source>
</evidence>
<gene>
    <name evidence="1" type="ORF">Gogos_016968</name>
</gene>
<name>A0A7J9B980_GOSGO</name>